<keyword evidence="2" id="KW-1003">Cell membrane</keyword>
<gene>
    <name evidence="7" type="ordered locus">NE0199</name>
</gene>
<feature type="transmembrane region" description="Helical" evidence="6">
    <location>
        <begin position="12"/>
        <end position="31"/>
    </location>
</feature>
<name>Q82XQ5_NITEU</name>
<dbReference type="STRING" id="228410.NE0199"/>
<dbReference type="KEGG" id="neu:NE0199"/>
<dbReference type="eggNOG" id="COG3312">
    <property type="taxonomic scope" value="Bacteria"/>
</dbReference>
<comment type="subcellular location">
    <subcellularLocation>
        <location evidence="1">Cell membrane</location>
        <topology evidence="1">Multi-pass membrane protein</topology>
    </subcellularLocation>
</comment>
<dbReference type="AlphaFoldDB" id="Q82XQ5"/>
<feature type="transmembrane region" description="Helical" evidence="6">
    <location>
        <begin position="100"/>
        <end position="119"/>
    </location>
</feature>
<dbReference type="InterPro" id="IPR005598">
    <property type="entry name" value="ATP_synth_I"/>
</dbReference>
<evidence type="ECO:0000256" key="6">
    <source>
        <dbReference type="SAM" id="Phobius"/>
    </source>
</evidence>
<organism evidence="7 8">
    <name type="scientific">Nitrosomonas europaea (strain ATCC 19718 / CIP 103999 / KCTC 2705 / NBRC 14298)</name>
    <dbReference type="NCBI Taxonomy" id="228410"/>
    <lineage>
        <taxon>Bacteria</taxon>
        <taxon>Pseudomonadati</taxon>
        <taxon>Pseudomonadota</taxon>
        <taxon>Betaproteobacteria</taxon>
        <taxon>Nitrosomonadales</taxon>
        <taxon>Nitrosomonadaceae</taxon>
        <taxon>Nitrosomonas</taxon>
    </lineage>
</organism>
<evidence type="ECO:0008006" key="9">
    <source>
        <dbReference type="Google" id="ProtNLM"/>
    </source>
</evidence>
<dbReference type="Proteomes" id="UP000001416">
    <property type="component" value="Chromosome"/>
</dbReference>
<reference evidence="7 8" key="1">
    <citation type="journal article" date="2003" name="J. Bacteriol.">
        <title>Complete genome sequence of the ammonia-oxidizing bacterium and obligate chemolithoautotroph Nitrosomonas europaea.</title>
        <authorList>
            <person name="Chain P."/>
            <person name="Lamerdin J."/>
            <person name="Larimer F."/>
            <person name="Regala W."/>
            <person name="Land M."/>
            <person name="Hauser L."/>
            <person name="Hooper A."/>
            <person name="Klotz M."/>
            <person name="Norton J."/>
            <person name="Sayavedra-Soto L."/>
            <person name="Arciero D."/>
            <person name="Hommes N."/>
            <person name="Whittaker M."/>
            <person name="Arp D."/>
        </authorList>
    </citation>
    <scope>NUCLEOTIDE SEQUENCE [LARGE SCALE GENOMIC DNA]</scope>
    <source>
        <strain evidence="8">ATCC 19718 / CIP 103999 / KCTC 2705 / NBRC 14298</strain>
    </source>
</reference>
<keyword evidence="4 6" id="KW-1133">Transmembrane helix</keyword>
<dbReference type="HOGENOM" id="CLU_2001454_0_0_4"/>
<protein>
    <recommendedName>
        <fullName evidence="9">ATP synthase protein I</fullName>
    </recommendedName>
</protein>
<accession>Q82XQ5</accession>
<evidence type="ECO:0000313" key="8">
    <source>
        <dbReference type="Proteomes" id="UP000001416"/>
    </source>
</evidence>
<sequence length="125" mass="13346">MFPIKSRPLKIIIFWQLAFAILAAVLCGLLSGVNAAISGFLGAIISVIAGAVYAILVSRHSGYSASGTLRTALRAETVKIFIIIMSLWAVFAIFEGLQPVMFIGSFVVAVLISSMAVFVPEKLNK</sequence>
<dbReference type="EMBL" id="AL954747">
    <property type="protein sequence ID" value="CAD84110.1"/>
    <property type="molecule type" value="Genomic_DNA"/>
</dbReference>
<keyword evidence="3 6" id="KW-0812">Transmembrane</keyword>
<evidence type="ECO:0000256" key="1">
    <source>
        <dbReference type="ARBA" id="ARBA00004651"/>
    </source>
</evidence>
<feature type="transmembrane region" description="Helical" evidence="6">
    <location>
        <begin position="77"/>
        <end position="94"/>
    </location>
</feature>
<proteinExistence type="predicted"/>
<dbReference type="OrthoDB" id="8562279at2"/>
<evidence type="ECO:0000256" key="3">
    <source>
        <dbReference type="ARBA" id="ARBA00022692"/>
    </source>
</evidence>
<feature type="transmembrane region" description="Helical" evidence="6">
    <location>
        <begin position="37"/>
        <end position="56"/>
    </location>
</feature>
<keyword evidence="8" id="KW-1185">Reference proteome</keyword>
<evidence type="ECO:0000256" key="2">
    <source>
        <dbReference type="ARBA" id="ARBA00022475"/>
    </source>
</evidence>
<dbReference type="GO" id="GO:0005886">
    <property type="term" value="C:plasma membrane"/>
    <property type="evidence" value="ECO:0007669"/>
    <property type="project" value="UniProtKB-SubCell"/>
</dbReference>
<evidence type="ECO:0000256" key="5">
    <source>
        <dbReference type="ARBA" id="ARBA00023136"/>
    </source>
</evidence>
<evidence type="ECO:0000256" key="4">
    <source>
        <dbReference type="ARBA" id="ARBA00022989"/>
    </source>
</evidence>
<evidence type="ECO:0000313" key="7">
    <source>
        <dbReference type="EMBL" id="CAD84110.1"/>
    </source>
</evidence>
<keyword evidence="5 6" id="KW-0472">Membrane</keyword>
<dbReference type="Pfam" id="PF03899">
    <property type="entry name" value="ATP-synt_I"/>
    <property type="match status" value="1"/>
</dbReference>